<keyword evidence="4" id="KW-1185">Reference proteome</keyword>
<feature type="domain" description="Gnk2-homologous" evidence="3">
    <location>
        <begin position="37"/>
        <end position="139"/>
    </location>
</feature>
<dbReference type="GeneID" id="120259474"/>
<dbReference type="CDD" id="cd23509">
    <property type="entry name" value="Gnk2-like"/>
    <property type="match status" value="1"/>
</dbReference>
<keyword evidence="2" id="KW-0677">Repeat</keyword>
<evidence type="ECO:0000256" key="2">
    <source>
        <dbReference type="ARBA" id="ARBA00022737"/>
    </source>
</evidence>
<name>A0AB40B713_DIOCR</name>
<organism evidence="4 5">
    <name type="scientific">Dioscorea cayennensis subsp. rotundata</name>
    <name type="common">White Guinea yam</name>
    <name type="synonym">Dioscorea rotundata</name>
    <dbReference type="NCBI Taxonomy" id="55577"/>
    <lineage>
        <taxon>Eukaryota</taxon>
        <taxon>Viridiplantae</taxon>
        <taxon>Streptophyta</taxon>
        <taxon>Embryophyta</taxon>
        <taxon>Tracheophyta</taxon>
        <taxon>Spermatophyta</taxon>
        <taxon>Magnoliopsida</taxon>
        <taxon>Liliopsida</taxon>
        <taxon>Dioscoreales</taxon>
        <taxon>Dioscoreaceae</taxon>
        <taxon>Dioscorea</taxon>
    </lineage>
</organism>
<reference evidence="5" key="1">
    <citation type="submission" date="2025-08" db="UniProtKB">
        <authorList>
            <consortium name="RefSeq"/>
        </authorList>
    </citation>
    <scope>IDENTIFICATION</scope>
</reference>
<protein>
    <submittedName>
        <fullName evidence="5">Cysteine-rich repeat secretory protein 38-like</fullName>
    </submittedName>
</protein>
<accession>A0AB40B713</accession>
<evidence type="ECO:0000256" key="1">
    <source>
        <dbReference type="ARBA" id="ARBA00022729"/>
    </source>
</evidence>
<dbReference type="AlphaFoldDB" id="A0AB40B713"/>
<dbReference type="Pfam" id="PF01657">
    <property type="entry name" value="Stress-antifung"/>
    <property type="match status" value="1"/>
</dbReference>
<dbReference type="PROSITE" id="PS51473">
    <property type="entry name" value="GNK2"/>
    <property type="match status" value="1"/>
</dbReference>
<dbReference type="Proteomes" id="UP001515500">
    <property type="component" value="Chromosome 4"/>
</dbReference>
<evidence type="ECO:0000313" key="4">
    <source>
        <dbReference type="Proteomes" id="UP001515500"/>
    </source>
</evidence>
<dbReference type="InterPro" id="IPR002902">
    <property type="entry name" value="GNK2"/>
</dbReference>
<keyword evidence="1" id="KW-0732">Signal</keyword>
<dbReference type="PANTHER" id="PTHR32099:SF42">
    <property type="entry name" value="CYSTEINE-RICH RECEPTOR-LIKE PROTEIN KINASE 9-RELATED"/>
    <property type="match status" value="1"/>
</dbReference>
<sequence length="187" mass="20952">MKRYGLLLLLHRRTIFSFFYLLIQWTFLHAYSANLTLESRKTECTGSTDKQNSNFSANLNSLLSTLEAKSLSSLSTNQTSGDSPATVFGLYFCTGDLSKDNCQACIQTAIKDIIDTCPSSKQAIIWYDYCELRYSDVNFFGVPDTNGFSMINDKENTTSTRPVEVVSQLVREAPTTPLMFKSQALIS</sequence>
<dbReference type="InterPro" id="IPR038408">
    <property type="entry name" value="GNK2_sf"/>
</dbReference>
<dbReference type="PANTHER" id="PTHR32099">
    <property type="entry name" value="CYSTEINE-RICH REPEAT SECRETORY PROTEIN"/>
    <property type="match status" value="1"/>
</dbReference>
<dbReference type="RefSeq" id="XP_039123019.1">
    <property type="nucleotide sequence ID" value="XM_039267085.1"/>
</dbReference>
<dbReference type="Gene3D" id="3.30.430.20">
    <property type="entry name" value="Gnk2 domain, C-X8-C-X2-C motif"/>
    <property type="match status" value="1"/>
</dbReference>
<gene>
    <name evidence="5" type="primary">LOC120259474</name>
</gene>
<proteinExistence type="predicted"/>
<evidence type="ECO:0000259" key="3">
    <source>
        <dbReference type="PROSITE" id="PS51473"/>
    </source>
</evidence>
<evidence type="ECO:0000313" key="5">
    <source>
        <dbReference type="RefSeq" id="XP_039123019.1"/>
    </source>
</evidence>